<keyword evidence="4 7" id="KW-0808">Transferase</keyword>
<dbReference type="Proteomes" id="UP000714275">
    <property type="component" value="Unassembled WGS sequence"/>
</dbReference>
<dbReference type="PRINTS" id="PR00753">
    <property type="entry name" value="ACCSYNTHASE"/>
</dbReference>
<dbReference type="GO" id="GO:0008483">
    <property type="term" value="F:transaminase activity"/>
    <property type="evidence" value="ECO:0007669"/>
    <property type="project" value="UniProtKB-KW"/>
</dbReference>
<dbReference type="GO" id="GO:0030170">
    <property type="term" value="F:pyridoxal phosphate binding"/>
    <property type="evidence" value="ECO:0007669"/>
    <property type="project" value="InterPro"/>
</dbReference>
<dbReference type="AlphaFoldDB" id="A0A9P7A1L6"/>
<dbReference type="OrthoDB" id="7042322at2759"/>
<evidence type="ECO:0000256" key="1">
    <source>
        <dbReference type="ARBA" id="ARBA00001933"/>
    </source>
</evidence>
<keyword evidence="8" id="KW-1185">Reference proteome</keyword>
<dbReference type="GO" id="GO:0006520">
    <property type="term" value="P:amino acid metabolic process"/>
    <property type="evidence" value="ECO:0007669"/>
    <property type="project" value="InterPro"/>
</dbReference>
<organism evidence="7 8">
    <name type="scientific">Suillus placidus</name>
    <dbReference type="NCBI Taxonomy" id="48579"/>
    <lineage>
        <taxon>Eukaryota</taxon>
        <taxon>Fungi</taxon>
        <taxon>Dikarya</taxon>
        <taxon>Basidiomycota</taxon>
        <taxon>Agaricomycotina</taxon>
        <taxon>Agaricomycetes</taxon>
        <taxon>Agaricomycetidae</taxon>
        <taxon>Boletales</taxon>
        <taxon>Suillineae</taxon>
        <taxon>Suillaceae</taxon>
        <taxon>Suillus</taxon>
    </lineage>
</organism>
<dbReference type="EMBL" id="JABBWD010000008">
    <property type="protein sequence ID" value="KAG1780774.1"/>
    <property type="molecule type" value="Genomic_DNA"/>
</dbReference>
<dbReference type="InterPro" id="IPR015421">
    <property type="entry name" value="PyrdxlP-dep_Trfase_major"/>
</dbReference>
<dbReference type="Gene3D" id="3.40.640.10">
    <property type="entry name" value="Type I PLP-dependent aspartate aminotransferase-like (Major domain)"/>
    <property type="match status" value="1"/>
</dbReference>
<dbReference type="PANTHER" id="PTHR46383">
    <property type="entry name" value="ASPARTATE AMINOTRANSFERASE"/>
    <property type="match status" value="1"/>
</dbReference>
<keyword evidence="3" id="KW-0032">Aminotransferase</keyword>
<proteinExistence type="inferred from homology"/>
<dbReference type="InterPro" id="IPR050596">
    <property type="entry name" value="AspAT/PAT-like"/>
</dbReference>
<evidence type="ECO:0000256" key="4">
    <source>
        <dbReference type="ARBA" id="ARBA00022679"/>
    </source>
</evidence>
<evidence type="ECO:0000313" key="8">
    <source>
        <dbReference type="Proteomes" id="UP000714275"/>
    </source>
</evidence>
<comment type="cofactor">
    <cofactor evidence="1">
        <name>pyridoxal 5'-phosphate</name>
        <dbReference type="ChEBI" id="CHEBI:597326"/>
    </cofactor>
</comment>
<evidence type="ECO:0000256" key="5">
    <source>
        <dbReference type="ARBA" id="ARBA00022898"/>
    </source>
</evidence>
<gene>
    <name evidence="7" type="ORF">EV702DRAFT_1080869</name>
</gene>
<accession>A0A9P7A1L6</accession>
<dbReference type="InterPro" id="IPR015424">
    <property type="entry name" value="PyrdxlP-dep_Trfase"/>
</dbReference>
<comment type="similarity">
    <text evidence="2">Belongs to the class-I pyridoxal-phosphate-dependent aminotransferase family.</text>
</comment>
<sequence length="427" mass="46916">MPLSSLSFRLSRGVLSTISPPIPHAKSWGVGYKPTKTRPLLDMSQGVPGTPPSKVLLEALSHTSSSPGSSGYCHVLGESTLRSAFAEEMKTVYGPDMDVTQDDIAITAGCNMAFVATVMCLADPGDEIILPVPWYFNHQMSLNLLGIKTVPLYTRANEGFLPSTSDCEKLINPRTKAIALVTPNNPTGAVYSPDLISKFAELAQNHKIALVLDETYRDFVDTMPPHTLFSPFQTEVLKSSSSWRSNVIHLFSFSKSYCFPGHRLGLIAASPDLLKHVTTTLDCLQICAPRPPQLSLASPGLLPILRQSIQASAQSLKIRHNIFRTHLPPGWTIGSQGGYFAFVKHPFVGIPAITLCQRLAEELGVLALPMQFFCDDSIGPDIESLGQSKMDWERWVRFSVANVSDVMVKQVCERLHECEQHLGWKAE</sequence>
<feature type="domain" description="Aminotransferase class I/classII large" evidence="6">
    <location>
        <begin position="40"/>
        <end position="415"/>
    </location>
</feature>
<dbReference type="SUPFAM" id="SSF53383">
    <property type="entry name" value="PLP-dependent transferases"/>
    <property type="match status" value="1"/>
</dbReference>
<keyword evidence="5" id="KW-0663">Pyridoxal phosphate</keyword>
<dbReference type="InterPro" id="IPR004839">
    <property type="entry name" value="Aminotransferase_I/II_large"/>
</dbReference>
<evidence type="ECO:0000259" key="6">
    <source>
        <dbReference type="Pfam" id="PF00155"/>
    </source>
</evidence>
<protein>
    <submittedName>
        <fullName evidence="7">Pyridoxal phosphate-dependent transferase</fullName>
    </submittedName>
</protein>
<dbReference type="NCBIfam" id="NF005732">
    <property type="entry name" value="PRK07550.1"/>
    <property type="match status" value="1"/>
</dbReference>
<name>A0A9P7A1L6_9AGAM</name>
<evidence type="ECO:0000256" key="3">
    <source>
        <dbReference type="ARBA" id="ARBA00022576"/>
    </source>
</evidence>
<comment type="caution">
    <text evidence="7">The sequence shown here is derived from an EMBL/GenBank/DDBJ whole genome shotgun (WGS) entry which is preliminary data.</text>
</comment>
<dbReference type="PANTHER" id="PTHR46383:SF1">
    <property type="entry name" value="ASPARTATE AMINOTRANSFERASE"/>
    <property type="match status" value="1"/>
</dbReference>
<evidence type="ECO:0000313" key="7">
    <source>
        <dbReference type="EMBL" id="KAG1780774.1"/>
    </source>
</evidence>
<dbReference type="CDD" id="cd00609">
    <property type="entry name" value="AAT_like"/>
    <property type="match status" value="1"/>
</dbReference>
<reference evidence="7" key="1">
    <citation type="journal article" date="2020" name="New Phytol.">
        <title>Comparative genomics reveals dynamic genome evolution in host specialist ectomycorrhizal fungi.</title>
        <authorList>
            <person name="Lofgren L.A."/>
            <person name="Nguyen N.H."/>
            <person name="Vilgalys R."/>
            <person name="Ruytinx J."/>
            <person name="Liao H.L."/>
            <person name="Branco S."/>
            <person name="Kuo A."/>
            <person name="LaButti K."/>
            <person name="Lipzen A."/>
            <person name="Andreopoulos W."/>
            <person name="Pangilinan J."/>
            <person name="Riley R."/>
            <person name="Hundley H."/>
            <person name="Na H."/>
            <person name="Barry K."/>
            <person name="Grigoriev I.V."/>
            <person name="Stajich J.E."/>
            <person name="Kennedy P.G."/>
        </authorList>
    </citation>
    <scope>NUCLEOTIDE SEQUENCE</scope>
    <source>
        <strain evidence="7">DOB743</strain>
    </source>
</reference>
<evidence type="ECO:0000256" key="2">
    <source>
        <dbReference type="ARBA" id="ARBA00007441"/>
    </source>
</evidence>
<dbReference type="Pfam" id="PF00155">
    <property type="entry name" value="Aminotran_1_2"/>
    <property type="match status" value="1"/>
</dbReference>